<dbReference type="HOGENOM" id="CLU_045683_0_2_4"/>
<dbReference type="KEGG" id="bav:BAV0217"/>
<accession>Q2L0H2</accession>
<dbReference type="eggNOG" id="COG3181">
    <property type="taxonomic scope" value="Bacteria"/>
</dbReference>
<proteinExistence type="inferred from homology"/>
<name>Q2L0H2_BORA1</name>
<gene>
    <name evidence="3" type="ordered locus">BAV0217</name>
</gene>
<dbReference type="InterPro" id="IPR042100">
    <property type="entry name" value="Bug_dom1"/>
</dbReference>
<evidence type="ECO:0000256" key="1">
    <source>
        <dbReference type="ARBA" id="ARBA00006987"/>
    </source>
</evidence>
<dbReference type="CDD" id="cd13578">
    <property type="entry name" value="PBP2_Bug27"/>
    <property type="match status" value="1"/>
</dbReference>
<keyword evidence="4" id="KW-1185">Reference proteome</keyword>
<evidence type="ECO:0000313" key="4">
    <source>
        <dbReference type="Proteomes" id="UP000001977"/>
    </source>
</evidence>
<dbReference type="InterPro" id="IPR005064">
    <property type="entry name" value="BUG"/>
</dbReference>
<dbReference type="SUPFAM" id="SSF53850">
    <property type="entry name" value="Periplasmic binding protein-like II"/>
    <property type="match status" value="1"/>
</dbReference>
<feature type="signal peptide" evidence="2">
    <location>
        <begin position="1"/>
        <end position="24"/>
    </location>
</feature>
<dbReference type="EMBL" id="AM167904">
    <property type="protein sequence ID" value="CAJ47822.1"/>
    <property type="molecule type" value="Genomic_DNA"/>
</dbReference>
<keyword evidence="2" id="KW-0732">Signal</keyword>
<evidence type="ECO:0000313" key="3">
    <source>
        <dbReference type="EMBL" id="CAJ47822.1"/>
    </source>
</evidence>
<feature type="chain" id="PRO_5004212017" evidence="2">
    <location>
        <begin position="25"/>
        <end position="326"/>
    </location>
</feature>
<protein>
    <submittedName>
        <fullName evidence="3">Exported protein</fullName>
    </submittedName>
</protein>
<evidence type="ECO:0000256" key="2">
    <source>
        <dbReference type="SAM" id="SignalP"/>
    </source>
</evidence>
<dbReference type="AlphaFoldDB" id="Q2L0H2"/>
<reference evidence="3 4" key="1">
    <citation type="journal article" date="2006" name="J. Bacteriol.">
        <title>Comparison of the genome sequence of the poultry pathogen Bordetella avium with those of B. bronchiseptica, B. pertussis, and B. parapertussis reveals extensive diversity in surface structures associated with host interaction.</title>
        <authorList>
            <person name="Sebaihia M."/>
            <person name="Preston A."/>
            <person name="Maskell D.J."/>
            <person name="Kuzmiak H."/>
            <person name="Connell T.D."/>
            <person name="King N.D."/>
            <person name="Orndorff P.E."/>
            <person name="Miyamoto D.M."/>
            <person name="Thomson N.R."/>
            <person name="Harris D."/>
            <person name="Goble A."/>
            <person name="Lord A."/>
            <person name="Murphy L."/>
            <person name="Quail M.A."/>
            <person name="Rutter S."/>
            <person name="Squares R."/>
            <person name="Squares S."/>
            <person name="Woodward J."/>
            <person name="Parkhill J."/>
            <person name="Temple L.M."/>
        </authorList>
    </citation>
    <scope>NUCLEOTIDE SEQUENCE [LARGE SCALE GENOMIC DNA]</scope>
    <source>
        <strain evidence="3 4">197N</strain>
    </source>
</reference>
<dbReference type="PANTHER" id="PTHR42928:SF5">
    <property type="entry name" value="BLR1237 PROTEIN"/>
    <property type="match status" value="1"/>
</dbReference>
<dbReference type="Gene3D" id="3.40.190.10">
    <property type="entry name" value="Periplasmic binding protein-like II"/>
    <property type="match status" value="1"/>
</dbReference>
<dbReference type="PIRSF" id="PIRSF017082">
    <property type="entry name" value="YflP"/>
    <property type="match status" value="1"/>
</dbReference>
<dbReference type="Pfam" id="PF03401">
    <property type="entry name" value="TctC"/>
    <property type="match status" value="1"/>
</dbReference>
<dbReference type="Gene3D" id="3.40.190.150">
    <property type="entry name" value="Bordetella uptake gene, domain 1"/>
    <property type="match status" value="1"/>
</dbReference>
<comment type="similarity">
    <text evidence="1">Belongs to the UPF0065 (bug) family.</text>
</comment>
<feature type="non-terminal residue" evidence="3">
    <location>
        <position position="1"/>
    </location>
</feature>
<dbReference type="PANTHER" id="PTHR42928">
    <property type="entry name" value="TRICARBOXYLATE-BINDING PROTEIN"/>
    <property type="match status" value="1"/>
</dbReference>
<organism evidence="3 4">
    <name type="scientific">Bordetella avium (strain 197N)</name>
    <dbReference type="NCBI Taxonomy" id="360910"/>
    <lineage>
        <taxon>Bacteria</taxon>
        <taxon>Pseudomonadati</taxon>
        <taxon>Pseudomonadota</taxon>
        <taxon>Betaproteobacteria</taxon>
        <taxon>Burkholderiales</taxon>
        <taxon>Alcaligenaceae</taxon>
        <taxon>Bordetella</taxon>
    </lineage>
</organism>
<sequence length="326" mass="34718">VRLRWIKHTLLAAALALPMAAAHTANYPEKPINIIVPFSPGGVSDVMARLVAAKLQDDLKVPVIVVNKPGASTTIATNHVARSAPDGYTVLMAASTFAVAPALYKEKAGYDPEKDFRPLSLLAAVPHILVVTPSLPVDNVESLVKFLKTGDGKKTNYSSSGPGTSNHLEGELFSSNAGVRPNHIPYRGSVPALSAIAAGEVNFMFVDLAAAKSFMDSGKVKALAVTTAKRSPLLPQLPTVGESGLVNFSATPWLGFVVPADVPDQVVATLSTSLRRMAEDPKLKQRFFDMGLEPSFSTPEEFGAFMKQDRSKWEAVIKEAGTIALD</sequence>
<dbReference type="STRING" id="360910.BAV0217"/>
<dbReference type="Proteomes" id="UP000001977">
    <property type="component" value="Chromosome"/>
</dbReference>